<organism evidence="15">
    <name type="scientific">marine sediment metagenome</name>
    <dbReference type="NCBI Taxonomy" id="412755"/>
    <lineage>
        <taxon>unclassified sequences</taxon>
        <taxon>metagenomes</taxon>
        <taxon>ecological metagenomes</taxon>
    </lineage>
</organism>
<keyword evidence="7" id="KW-0547">Nucleotide-binding</keyword>
<dbReference type="GO" id="GO:0000049">
    <property type="term" value="F:tRNA binding"/>
    <property type="evidence" value="ECO:0007669"/>
    <property type="project" value="InterPro"/>
</dbReference>
<comment type="similarity">
    <text evidence="2">Belongs to the class-I aminoacyl-tRNA synthetase family. Glutamate--tRNA ligase type 1 subfamily.</text>
</comment>
<evidence type="ECO:0000256" key="2">
    <source>
        <dbReference type="ARBA" id="ARBA00007894"/>
    </source>
</evidence>
<dbReference type="InterPro" id="IPR008925">
    <property type="entry name" value="aa_tRNA-synth_I_cd-bd_sf"/>
</dbReference>
<evidence type="ECO:0000259" key="13">
    <source>
        <dbReference type="Pfam" id="PF00749"/>
    </source>
</evidence>
<dbReference type="AlphaFoldDB" id="A0A0F9HSS4"/>
<dbReference type="Gene3D" id="1.10.10.350">
    <property type="match status" value="1"/>
</dbReference>
<evidence type="ECO:0000259" key="14">
    <source>
        <dbReference type="Pfam" id="PF19269"/>
    </source>
</evidence>
<keyword evidence="8" id="KW-0067">ATP-binding</keyword>
<dbReference type="NCBIfam" id="TIGR00464">
    <property type="entry name" value="gltX_bact"/>
    <property type="match status" value="1"/>
</dbReference>
<feature type="non-terminal residue" evidence="15">
    <location>
        <position position="1"/>
    </location>
</feature>
<dbReference type="GO" id="GO:0004818">
    <property type="term" value="F:glutamate-tRNA ligase activity"/>
    <property type="evidence" value="ECO:0007669"/>
    <property type="project" value="UniProtKB-EC"/>
</dbReference>
<keyword evidence="10" id="KW-0030">Aminoacyl-tRNA synthetase</keyword>
<dbReference type="FunFam" id="3.40.50.620:FF:000007">
    <property type="entry name" value="Glutamate--tRNA ligase"/>
    <property type="match status" value="1"/>
</dbReference>
<evidence type="ECO:0000256" key="5">
    <source>
        <dbReference type="ARBA" id="ARBA00022490"/>
    </source>
</evidence>
<evidence type="ECO:0000256" key="9">
    <source>
        <dbReference type="ARBA" id="ARBA00022917"/>
    </source>
</evidence>
<keyword evidence="6" id="KW-0436">Ligase</keyword>
<dbReference type="InterPro" id="IPR004527">
    <property type="entry name" value="Glu-tRNA-ligase_bac/mito"/>
</dbReference>
<evidence type="ECO:0000256" key="7">
    <source>
        <dbReference type="ARBA" id="ARBA00022741"/>
    </source>
</evidence>
<dbReference type="InterPro" id="IPR000924">
    <property type="entry name" value="Glu/Gln-tRNA-synth"/>
</dbReference>
<dbReference type="PANTHER" id="PTHR43311:SF2">
    <property type="entry name" value="GLUTAMATE--TRNA LIGASE, MITOCHONDRIAL-RELATED"/>
    <property type="match status" value="1"/>
</dbReference>
<dbReference type="InterPro" id="IPR049940">
    <property type="entry name" value="GluQ/Sye"/>
</dbReference>
<dbReference type="PRINTS" id="PR00987">
    <property type="entry name" value="TRNASYNTHGLU"/>
</dbReference>
<dbReference type="EC" id="6.1.1.17" evidence="4"/>
<name>A0A0F9HSS4_9ZZZZ</name>
<sequence length="511" mass="59097">HKSEGGFRNKNTVAYATVFCWVRTTNSSFKSQMWHNKSMEASAVQKVRVRFAPSPTGPLSIGNVRTALFNWLYARHTNGKFLLRIEDTDKGRSKPEFEAEILEGLTWLGLNWDEAPVKQSTRKDIYERYITQLLSNRKAYYCFCTPEELDTERQARLSQGMPPIYVGTCKDIPAQEAATRAAKQPSVIRFHVPPGIIEFSDIIRGKVSFKAELVGDFIIAKDTRTPLYNFAVVVDDHEMEITHIIRGEDHLSNTPRQILLQRALEFPEPHYAHVPLILGRNKKKLSKRDLEHSFLEYRDAGYLPDAVINFLVLLGWHPKEDKEVISKEEVIETFSLKRVQKGGAVFDKQKLEWLNAHYINAMPAEELLSHMQPFIPDSWMQKKELVLRALRTEKERMKRLTEFKDIAGFFFELPTYDTSLLIWNDSKETSIENLRKVYEFLEQLSEELFDRERIEPFLADLSDETSRGEVYWPLRVALSGKKASPGALDIIEVIGHDETLKRITYALEKEL</sequence>
<dbReference type="InterPro" id="IPR020751">
    <property type="entry name" value="aa-tRNA-synth_I_codon-bd_sub2"/>
</dbReference>
<evidence type="ECO:0000256" key="6">
    <source>
        <dbReference type="ARBA" id="ARBA00022598"/>
    </source>
</evidence>
<feature type="domain" description="Aminoacyl-tRNA synthetase class I anticodon-binding" evidence="14">
    <location>
        <begin position="366"/>
        <end position="507"/>
    </location>
</feature>
<dbReference type="GO" id="GO:0008270">
    <property type="term" value="F:zinc ion binding"/>
    <property type="evidence" value="ECO:0007669"/>
    <property type="project" value="InterPro"/>
</dbReference>
<dbReference type="InterPro" id="IPR014729">
    <property type="entry name" value="Rossmann-like_a/b/a_fold"/>
</dbReference>
<evidence type="ECO:0000256" key="8">
    <source>
        <dbReference type="ARBA" id="ARBA00022840"/>
    </source>
</evidence>
<feature type="domain" description="Glutamyl/glutaminyl-tRNA synthetase class Ib catalytic" evidence="13">
    <location>
        <begin position="46"/>
        <end position="353"/>
    </location>
</feature>
<keyword evidence="9" id="KW-0648">Protein biosynthesis</keyword>
<reference evidence="15" key="1">
    <citation type="journal article" date="2015" name="Nature">
        <title>Complex archaea that bridge the gap between prokaryotes and eukaryotes.</title>
        <authorList>
            <person name="Spang A."/>
            <person name="Saw J.H."/>
            <person name="Jorgensen S.L."/>
            <person name="Zaremba-Niedzwiedzka K."/>
            <person name="Martijn J."/>
            <person name="Lind A.E."/>
            <person name="van Eijk R."/>
            <person name="Schleper C."/>
            <person name="Guy L."/>
            <person name="Ettema T.J."/>
        </authorList>
    </citation>
    <scope>NUCLEOTIDE SEQUENCE</scope>
</reference>
<evidence type="ECO:0000256" key="10">
    <source>
        <dbReference type="ARBA" id="ARBA00023146"/>
    </source>
</evidence>
<dbReference type="EMBL" id="LAZR01014293">
    <property type="protein sequence ID" value="KKM18112.1"/>
    <property type="molecule type" value="Genomic_DNA"/>
</dbReference>
<dbReference type="GO" id="GO:0006424">
    <property type="term" value="P:glutamyl-tRNA aminoacylation"/>
    <property type="evidence" value="ECO:0007669"/>
    <property type="project" value="InterPro"/>
</dbReference>
<dbReference type="Pfam" id="PF00749">
    <property type="entry name" value="tRNA-synt_1c"/>
    <property type="match status" value="1"/>
</dbReference>
<dbReference type="InterPro" id="IPR020058">
    <property type="entry name" value="Glu/Gln-tRNA-synth_Ib_cat-dom"/>
</dbReference>
<evidence type="ECO:0000256" key="4">
    <source>
        <dbReference type="ARBA" id="ARBA00012835"/>
    </source>
</evidence>
<dbReference type="InterPro" id="IPR033910">
    <property type="entry name" value="GluRS_core"/>
</dbReference>
<dbReference type="Pfam" id="PF19269">
    <property type="entry name" value="Anticodon_2"/>
    <property type="match status" value="1"/>
</dbReference>
<evidence type="ECO:0000256" key="11">
    <source>
        <dbReference type="ARBA" id="ARBA00030865"/>
    </source>
</evidence>
<dbReference type="SUPFAM" id="SSF48163">
    <property type="entry name" value="An anticodon-binding domain of class I aminoacyl-tRNA synthetases"/>
    <property type="match status" value="1"/>
</dbReference>
<evidence type="ECO:0000313" key="15">
    <source>
        <dbReference type="EMBL" id="KKM18112.1"/>
    </source>
</evidence>
<dbReference type="PANTHER" id="PTHR43311">
    <property type="entry name" value="GLUTAMATE--TRNA LIGASE"/>
    <property type="match status" value="1"/>
</dbReference>
<dbReference type="CDD" id="cd00808">
    <property type="entry name" value="GluRS_core"/>
    <property type="match status" value="1"/>
</dbReference>
<protein>
    <recommendedName>
        <fullName evidence="4">glutamate--tRNA ligase</fullName>
        <ecNumber evidence="4">6.1.1.17</ecNumber>
    </recommendedName>
    <alternativeName>
        <fullName evidence="11">Glutamyl-tRNA synthetase</fullName>
    </alternativeName>
</protein>
<dbReference type="SUPFAM" id="SSF52374">
    <property type="entry name" value="Nucleotidylyl transferase"/>
    <property type="match status" value="1"/>
</dbReference>
<keyword evidence="12" id="KW-0175">Coiled coil</keyword>
<dbReference type="GO" id="GO:0005524">
    <property type="term" value="F:ATP binding"/>
    <property type="evidence" value="ECO:0007669"/>
    <property type="project" value="UniProtKB-KW"/>
</dbReference>
<comment type="subunit">
    <text evidence="3">Monomer.</text>
</comment>
<dbReference type="GO" id="GO:0005829">
    <property type="term" value="C:cytosol"/>
    <property type="evidence" value="ECO:0007669"/>
    <property type="project" value="TreeGrafter"/>
</dbReference>
<proteinExistence type="inferred from homology"/>
<evidence type="ECO:0000256" key="12">
    <source>
        <dbReference type="SAM" id="Coils"/>
    </source>
</evidence>
<feature type="coiled-coil region" evidence="12">
    <location>
        <begin position="424"/>
        <end position="451"/>
    </location>
</feature>
<evidence type="ECO:0000256" key="3">
    <source>
        <dbReference type="ARBA" id="ARBA00011245"/>
    </source>
</evidence>
<dbReference type="Gene3D" id="3.40.50.620">
    <property type="entry name" value="HUPs"/>
    <property type="match status" value="1"/>
</dbReference>
<evidence type="ECO:0000256" key="1">
    <source>
        <dbReference type="ARBA" id="ARBA00004496"/>
    </source>
</evidence>
<gene>
    <name evidence="15" type="ORF">LCGC14_1668970</name>
</gene>
<comment type="caution">
    <text evidence="15">The sequence shown here is derived from an EMBL/GenBank/DDBJ whole genome shotgun (WGS) entry which is preliminary data.</text>
</comment>
<accession>A0A0F9HSS4</accession>
<dbReference type="HAMAP" id="MF_00022">
    <property type="entry name" value="Glu_tRNA_synth_type1"/>
    <property type="match status" value="1"/>
</dbReference>
<dbReference type="InterPro" id="IPR045462">
    <property type="entry name" value="aa-tRNA-synth_I_cd-bd"/>
</dbReference>
<comment type="subcellular location">
    <subcellularLocation>
        <location evidence="1">Cytoplasm</location>
    </subcellularLocation>
</comment>
<keyword evidence="5" id="KW-0963">Cytoplasm</keyword>